<evidence type="ECO:0000313" key="4">
    <source>
        <dbReference type="EMBL" id="EXJ63263.1"/>
    </source>
</evidence>
<feature type="domain" description="Flavodoxin-like" evidence="3">
    <location>
        <begin position="80"/>
        <end position="211"/>
    </location>
</feature>
<sequence>MASTKLGSATNADILAHNINSLSGSEIATVLVCLPVVAFWYLQGLGSKKPLAKSSGFRKPLGNNGTRDIVEQMKVADKNCVIFFGSQTGFAEDIAARLAKEGPRFGLKTMLANLEDYNCNNLNEFLSIAVAMFIMATSGEGEPTENAQDFYNFITADNVTFDNGGSELSNLKYLCFGLGNSTYEHFNAASEKNRRHIGKPWCPSSHAGRTW</sequence>
<dbReference type="eggNOG" id="KOG1158">
    <property type="taxonomic scope" value="Eukaryota"/>
</dbReference>
<evidence type="ECO:0000256" key="2">
    <source>
        <dbReference type="SAM" id="Phobius"/>
    </source>
</evidence>
<dbReference type="PANTHER" id="PTHR19384:SF17">
    <property type="entry name" value="NADPH--CYTOCHROME P450 REDUCTASE"/>
    <property type="match status" value="1"/>
</dbReference>
<dbReference type="EMBL" id="AMGX01000027">
    <property type="protein sequence ID" value="EXJ63263.1"/>
    <property type="molecule type" value="Genomic_DNA"/>
</dbReference>
<keyword evidence="5" id="KW-1185">Reference proteome</keyword>
<dbReference type="GO" id="GO:0005829">
    <property type="term" value="C:cytosol"/>
    <property type="evidence" value="ECO:0007669"/>
    <property type="project" value="TreeGrafter"/>
</dbReference>
<feature type="transmembrane region" description="Helical" evidence="2">
    <location>
        <begin position="27"/>
        <end position="45"/>
    </location>
</feature>
<dbReference type="SUPFAM" id="SSF52218">
    <property type="entry name" value="Flavoproteins"/>
    <property type="match status" value="1"/>
</dbReference>
<dbReference type="HOGENOM" id="CLU_113370_0_0_1"/>
<protein>
    <submittedName>
        <fullName evidence="4">NADPH-ferrihemoprotein reductase</fullName>
    </submittedName>
</protein>
<dbReference type="OrthoDB" id="1856718at2759"/>
<comment type="caution">
    <text evidence="4">The sequence shown here is derived from an EMBL/GenBank/DDBJ whole genome shotgun (WGS) entry which is preliminary data.</text>
</comment>
<dbReference type="GO" id="GO:0003958">
    <property type="term" value="F:NADPH-hemoprotein reductase activity"/>
    <property type="evidence" value="ECO:0007669"/>
    <property type="project" value="TreeGrafter"/>
</dbReference>
<dbReference type="STRING" id="1182543.W9W5L4"/>
<evidence type="ECO:0000259" key="3">
    <source>
        <dbReference type="PROSITE" id="PS50902"/>
    </source>
</evidence>
<evidence type="ECO:0000313" key="5">
    <source>
        <dbReference type="Proteomes" id="UP000019471"/>
    </source>
</evidence>
<dbReference type="Pfam" id="PF00258">
    <property type="entry name" value="Flavodoxin_1"/>
    <property type="match status" value="1"/>
</dbReference>
<keyword evidence="1" id="KW-0285">Flavoprotein</keyword>
<name>W9W5L4_9EURO</name>
<dbReference type="GeneID" id="19196273"/>
<keyword evidence="2" id="KW-0472">Membrane</keyword>
<dbReference type="InterPro" id="IPR001094">
    <property type="entry name" value="Flavdoxin-like"/>
</dbReference>
<keyword evidence="2" id="KW-0812">Transmembrane</keyword>
<dbReference type="PANTHER" id="PTHR19384">
    <property type="entry name" value="NITRIC OXIDE SYNTHASE-RELATED"/>
    <property type="match status" value="1"/>
</dbReference>
<dbReference type="AlphaFoldDB" id="W9W5L4"/>
<keyword evidence="2" id="KW-1133">Transmembrane helix</keyword>
<dbReference type="Proteomes" id="UP000019471">
    <property type="component" value="Unassembled WGS sequence"/>
</dbReference>
<dbReference type="PROSITE" id="PS50902">
    <property type="entry name" value="FLAVODOXIN_LIKE"/>
    <property type="match status" value="1"/>
</dbReference>
<dbReference type="InterPro" id="IPR029039">
    <property type="entry name" value="Flavoprotein-like_sf"/>
</dbReference>
<dbReference type="RefSeq" id="XP_007750346.1">
    <property type="nucleotide sequence ID" value="XM_007752156.1"/>
</dbReference>
<gene>
    <name evidence="4" type="ORF">A1O5_11584</name>
</gene>
<dbReference type="PRINTS" id="PR00369">
    <property type="entry name" value="FLAVODOXIN"/>
</dbReference>
<accession>W9W5L4</accession>
<proteinExistence type="predicted"/>
<dbReference type="InterPro" id="IPR008254">
    <property type="entry name" value="Flavodoxin/NO_synth"/>
</dbReference>
<evidence type="ECO:0000256" key="1">
    <source>
        <dbReference type="ARBA" id="ARBA00022630"/>
    </source>
</evidence>
<dbReference type="GO" id="GO:0050660">
    <property type="term" value="F:flavin adenine dinucleotide binding"/>
    <property type="evidence" value="ECO:0007669"/>
    <property type="project" value="TreeGrafter"/>
</dbReference>
<dbReference type="Gene3D" id="3.40.50.360">
    <property type="match status" value="1"/>
</dbReference>
<organism evidence="4 5">
    <name type="scientific">Cladophialophora psammophila CBS 110553</name>
    <dbReference type="NCBI Taxonomy" id="1182543"/>
    <lineage>
        <taxon>Eukaryota</taxon>
        <taxon>Fungi</taxon>
        <taxon>Dikarya</taxon>
        <taxon>Ascomycota</taxon>
        <taxon>Pezizomycotina</taxon>
        <taxon>Eurotiomycetes</taxon>
        <taxon>Chaetothyriomycetidae</taxon>
        <taxon>Chaetothyriales</taxon>
        <taxon>Herpotrichiellaceae</taxon>
        <taxon>Cladophialophora</taxon>
    </lineage>
</organism>
<dbReference type="GO" id="GO:0010181">
    <property type="term" value="F:FMN binding"/>
    <property type="evidence" value="ECO:0007669"/>
    <property type="project" value="InterPro"/>
</dbReference>
<reference evidence="4 5" key="1">
    <citation type="submission" date="2013-03" db="EMBL/GenBank/DDBJ databases">
        <title>The Genome Sequence of Cladophialophora psammophila CBS 110553.</title>
        <authorList>
            <consortium name="The Broad Institute Genomics Platform"/>
            <person name="Cuomo C."/>
            <person name="de Hoog S."/>
            <person name="Gorbushina A."/>
            <person name="Walker B."/>
            <person name="Young S.K."/>
            <person name="Zeng Q."/>
            <person name="Gargeya S."/>
            <person name="Fitzgerald M."/>
            <person name="Haas B."/>
            <person name="Abouelleil A."/>
            <person name="Allen A.W."/>
            <person name="Alvarado L."/>
            <person name="Arachchi H.M."/>
            <person name="Berlin A.M."/>
            <person name="Chapman S.B."/>
            <person name="Gainer-Dewar J."/>
            <person name="Goldberg J."/>
            <person name="Griggs A."/>
            <person name="Gujja S."/>
            <person name="Hansen M."/>
            <person name="Howarth C."/>
            <person name="Imamovic A."/>
            <person name="Ireland A."/>
            <person name="Larimer J."/>
            <person name="McCowan C."/>
            <person name="Murphy C."/>
            <person name="Pearson M."/>
            <person name="Poon T.W."/>
            <person name="Priest M."/>
            <person name="Roberts A."/>
            <person name="Saif S."/>
            <person name="Shea T."/>
            <person name="Sisk P."/>
            <person name="Sykes S."/>
            <person name="Wortman J."/>
            <person name="Nusbaum C."/>
            <person name="Birren B."/>
        </authorList>
    </citation>
    <scope>NUCLEOTIDE SEQUENCE [LARGE SCALE GENOMIC DNA]</scope>
    <source>
        <strain evidence="4 5">CBS 110553</strain>
    </source>
</reference>